<dbReference type="EC" id="4.1.1.97" evidence="3"/>
<dbReference type="PANTHER" id="PTHR43466">
    <property type="entry name" value="2-OXO-4-HYDROXY-4-CARBOXY-5-UREIDOIMIDAZOLINE DECARBOXYLASE-RELATED"/>
    <property type="match status" value="1"/>
</dbReference>
<evidence type="ECO:0000256" key="4">
    <source>
        <dbReference type="ARBA" id="ARBA00022631"/>
    </source>
</evidence>
<comment type="caution">
    <text evidence="8">The sequence shown here is derived from an EMBL/GenBank/DDBJ whole genome shotgun (WGS) entry which is preliminary data.</text>
</comment>
<dbReference type="OrthoDB" id="5243781at2"/>
<evidence type="ECO:0000313" key="8">
    <source>
        <dbReference type="EMBL" id="TVZ05737.1"/>
    </source>
</evidence>
<dbReference type="RefSeq" id="WP_145853437.1">
    <property type="nucleotide sequence ID" value="NZ_RPFW01000002.1"/>
</dbReference>
<dbReference type="NCBIfam" id="TIGR03180">
    <property type="entry name" value="UraD_2"/>
    <property type="match status" value="1"/>
</dbReference>
<dbReference type="SUPFAM" id="SSF158694">
    <property type="entry name" value="UraD-Like"/>
    <property type="match status" value="1"/>
</dbReference>
<feature type="domain" description="Oxo-4-hydroxy-4-carboxy-5-ureidoimidazoline decarboxylase" evidence="7">
    <location>
        <begin position="7"/>
        <end position="150"/>
    </location>
</feature>
<dbReference type="Pfam" id="PF09349">
    <property type="entry name" value="OHCU_decarbox"/>
    <property type="match status" value="1"/>
</dbReference>
<evidence type="ECO:0000256" key="6">
    <source>
        <dbReference type="ARBA" id="ARBA00023239"/>
    </source>
</evidence>
<proteinExistence type="predicted"/>
<dbReference type="InterPro" id="IPR018020">
    <property type="entry name" value="OHCU_decarboxylase"/>
</dbReference>
<keyword evidence="6 8" id="KW-0456">Lyase</keyword>
<keyword evidence="5" id="KW-0210">Decarboxylase</keyword>
<reference evidence="8 9" key="1">
    <citation type="submission" date="2018-11" db="EMBL/GenBank/DDBJ databases">
        <title>Trebonia kvetii gen.nov., sp.nov., a novel acidophilic actinobacterium, and proposal of the new actinobacterial family Treboniaceae fam. nov.</title>
        <authorList>
            <person name="Rapoport D."/>
            <person name="Sagova-Mareckova M."/>
            <person name="Sedlacek I."/>
            <person name="Provaznik J."/>
            <person name="Kralova S."/>
            <person name="Pavlinic D."/>
            <person name="Benes V."/>
            <person name="Kopecky J."/>
        </authorList>
    </citation>
    <scope>NUCLEOTIDE SEQUENCE [LARGE SCALE GENOMIC DNA]</scope>
    <source>
        <strain evidence="8 9">15Tr583</strain>
    </source>
</reference>
<gene>
    <name evidence="8" type="primary">uraD</name>
    <name evidence="8" type="ORF">EAS64_14705</name>
</gene>
<dbReference type="GO" id="GO:0051997">
    <property type="term" value="F:2-oxo-4-hydroxy-4-carboxy-5-ureidoimidazoline decarboxylase activity"/>
    <property type="evidence" value="ECO:0007669"/>
    <property type="project" value="UniProtKB-EC"/>
</dbReference>
<evidence type="ECO:0000256" key="1">
    <source>
        <dbReference type="ARBA" id="ARBA00001163"/>
    </source>
</evidence>
<keyword evidence="9" id="KW-1185">Reference proteome</keyword>
<evidence type="ECO:0000256" key="3">
    <source>
        <dbReference type="ARBA" id="ARBA00012257"/>
    </source>
</evidence>
<protein>
    <recommendedName>
        <fullName evidence="3">2-oxo-4-hydroxy-4-carboxy-5-ureidoimidazoline decarboxylase</fullName>
        <ecNumber evidence="3">4.1.1.97</ecNumber>
    </recommendedName>
</protein>
<evidence type="ECO:0000313" key="9">
    <source>
        <dbReference type="Proteomes" id="UP000460272"/>
    </source>
</evidence>
<dbReference type="PANTHER" id="PTHR43466:SF1">
    <property type="entry name" value="2-OXO-4-HYDROXY-4-CARBOXY-5-UREIDOIMIDAZOLINE DECARBOXYLASE-RELATED"/>
    <property type="match status" value="1"/>
</dbReference>
<dbReference type="AlphaFoldDB" id="A0A6P2C460"/>
<dbReference type="Proteomes" id="UP000460272">
    <property type="component" value="Unassembled WGS sequence"/>
</dbReference>
<dbReference type="InterPro" id="IPR017595">
    <property type="entry name" value="OHCU_decarboxylase-2"/>
</dbReference>
<dbReference type="EMBL" id="RPFW01000002">
    <property type="protein sequence ID" value="TVZ05737.1"/>
    <property type="molecule type" value="Genomic_DNA"/>
</dbReference>
<dbReference type="GO" id="GO:0006144">
    <property type="term" value="P:purine nucleobase metabolic process"/>
    <property type="evidence" value="ECO:0007669"/>
    <property type="project" value="UniProtKB-KW"/>
</dbReference>
<comment type="pathway">
    <text evidence="2">Purine metabolism; urate degradation; (S)-allantoin from urate: step 3/3.</text>
</comment>
<dbReference type="NCBIfam" id="NF010372">
    <property type="entry name" value="PRK13798.1"/>
    <property type="match status" value="1"/>
</dbReference>
<accession>A0A6P2C460</accession>
<comment type="catalytic activity">
    <reaction evidence="1">
        <text>5-hydroxy-2-oxo-4-ureido-2,5-dihydro-1H-imidazole-5-carboxylate + H(+) = (S)-allantoin + CO2</text>
        <dbReference type="Rhea" id="RHEA:26301"/>
        <dbReference type="ChEBI" id="CHEBI:15378"/>
        <dbReference type="ChEBI" id="CHEBI:15678"/>
        <dbReference type="ChEBI" id="CHEBI:16526"/>
        <dbReference type="ChEBI" id="CHEBI:58639"/>
        <dbReference type="EC" id="4.1.1.97"/>
    </reaction>
</comment>
<dbReference type="GO" id="GO:0019628">
    <property type="term" value="P:urate catabolic process"/>
    <property type="evidence" value="ECO:0007669"/>
    <property type="project" value="TreeGrafter"/>
</dbReference>
<evidence type="ECO:0000256" key="2">
    <source>
        <dbReference type="ARBA" id="ARBA00004754"/>
    </source>
</evidence>
<evidence type="ECO:0000256" key="5">
    <source>
        <dbReference type="ARBA" id="ARBA00022793"/>
    </source>
</evidence>
<dbReference type="InterPro" id="IPR036778">
    <property type="entry name" value="OHCU_decarboxylase_sf"/>
</dbReference>
<organism evidence="8 9">
    <name type="scientific">Trebonia kvetii</name>
    <dbReference type="NCBI Taxonomy" id="2480626"/>
    <lineage>
        <taxon>Bacteria</taxon>
        <taxon>Bacillati</taxon>
        <taxon>Actinomycetota</taxon>
        <taxon>Actinomycetes</taxon>
        <taxon>Streptosporangiales</taxon>
        <taxon>Treboniaceae</taxon>
        <taxon>Trebonia</taxon>
    </lineage>
</organism>
<keyword evidence="4" id="KW-0659">Purine metabolism</keyword>
<sequence length="156" mass="16433">MTLAAFNAAPAEEALALMRACCASARFATAMAAGRPYPSADAAAAEVDTVFARLTWDDVREAMEGHPRIGARVSGQSAAEQSGVADETRAALAAGNAAYEERFGHVFLICATGLSGDQMLAALHRRLNNDEQSERVVAAAELRKITVLRVRNALTG</sequence>
<dbReference type="Gene3D" id="1.10.3330.10">
    <property type="entry name" value="Oxo-4-hydroxy-4-carboxy-5-ureidoimidazoline decarboxylase"/>
    <property type="match status" value="1"/>
</dbReference>
<evidence type="ECO:0000259" key="7">
    <source>
        <dbReference type="Pfam" id="PF09349"/>
    </source>
</evidence>
<name>A0A6P2C460_9ACTN</name>